<organism evidence="2 3">
    <name type="scientific">Melipona quadrifasciata</name>
    <dbReference type="NCBI Taxonomy" id="166423"/>
    <lineage>
        <taxon>Eukaryota</taxon>
        <taxon>Metazoa</taxon>
        <taxon>Ecdysozoa</taxon>
        <taxon>Arthropoda</taxon>
        <taxon>Hexapoda</taxon>
        <taxon>Insecta</taxon>
        <taxon>Pterygota</taxon>
        <taxon>Neoptera</taxon>
        <taxon>Endopterygota</taxon>
        <taxon>Hymenoptera</taxon>
        <taxon>Apocrita</taxon>
        <taxon>Aculeata</taxon>
        <taxon>Apoidea</taxon>
        <taxon>Anthophila</taxon>
        <taxon>Apidae</taxon>
        <taxon>Melipona</taxon>
    </lineage>
</organism>
<reference evidence="2 3" key="1">
    <citation type="submission" date="2015-07" db="EMBL/GenBank/DDBJ databases">
        <title>The genome of Melipona quadrifasciata.</title>
        <authorList>
            <person name="Pan H."/>
            <person name="Kapheim K."/>
        </authorList>
    </citation>
    <scope>NUCLEOTIDE SEQUENCE [LARGE SCALE GENOMIC DNA]</scope>
    <source>
        <strain evidence="2">0111107301</strain>
        <tissue evidence="2">Whole body</tissue>
    </source>
</reference>
<evidence type="ECO:0000313" key="2">
    <source>
        <dbReference type="EMBL" id="KOX72100.1"/>
    </source>
</evidence>
<proteinExistence type="predicted"/>
<dbReference type="AlphaFoldDB" id="A0A0M8ZVQ2"/>
<evidence type="ECO:0000313" key="3">
    <source>
        <dbReference type="Proteomes" id="UP000053105"/>
    </source>
</evidence>
<evidence type="ECO:0000256" key="1">
    <source>
        <dbReference type="SAM" id="MobiDB-lite"/>
    </source>
</evidence>
<keyword evidence="3" id="KW-1185">Reference proteome</keyword>
<accession>A0A0M8ZVQ2</accession>
<name>A0A0M8ZVQ2_9HYME</name>
<feature type="compositionally biased region" description="Basic and acidic residues" evidence="1">
    <location>
        <begin position="7"/>
        <end position="18"/>
    </location>
</feature>
<feature type="region of interest" description="Disordered" evidence="1">
    <location>
        <begin position="1"/>
        <end position="32"/>
    </location>
</feature>
<sequence length="51" mass="5850">MFLRRTGRIESRSGHRSDATTTTTTKRHTGTQPRAICVGDLRLRHIRPLPH</sequence>
<protein>
    <submittedName>
        <fullName evidence="2">Uncharacterized protein</fullName>
    </submittedName>
</protein>
<dbReference type="EMBL" id="KQ435824">
    <property type="protein sequence ID" value="KOX72100.1"/>
    <property type="molecule type" value="Genomic_DNA"/>
</dbReference>
<gene>
    <name evidence="2" type="ORF">WN51_00961</name>
</gene>
<dbReference type="Proteomes" id="UP000053105">
    <property type="component" value="Unassembled WGS sequence"/>
</dbReference>